<dbReference type="InterPro" id="IPR005804">
    <property type="entry name" value="FA_desaturase_dom"/>
</dbReference>
<evidence type="ECO:0000313" key="4">
    <source>
        <dbReference type="Proteomes" id="UP001156903"/>
    </source>
</evidence>
<sequence>MKNPLFRHADGVWPNTAALAFTVLGWPLGIALLGQAHWAWNVAGVLLVTLTLTWSAYFIHEFAHQAIFRTPEANERWGVLMSWINGSAYARFADLRRKHMRHHVERADVLTFDFQRFLRERPLLRRGVLALEWLHIPAVEFLMRGIVMALPFIDERKRDARGRILGVAAVRLAAWVLLAVWSLKALLLYALSYLLFVHLLRFADCFQHTYDTYPILDETPIPKDKLRDRAYEQANTYSDVVGLDAKWLNLVWLNFGFHNAHHERPVAPWHQLPALHRQLYADDYPQVVTVGELLRAYHRHRVTRVMAENYGEVRPRGTPHRADTFIGAVGVSFLTAV</sequence>
<dbReference type="RefSeq" id="WP_284308445.1">
    <property type="nucleotide sequence ID" value="NZ_BSPB01000028.1"/>
</dbReference>
<evidence type="ECO:0000256" key="1">
    <source>
        <dbReference type="SAM" id="Phobius"/>
    </source>
</evidence>
<feature type="transmembrane region" description="Helical" evidence="1">
    <location>
        <begin position="38"/>
        <end position="59"/>
    </location>
</feature>
<feature type="domain" description="Fatty acid desaturase" evidence="2">
    <location>
        <begin position="38"/>
        <end position="288"/>
    </location>
</feature>
<keyword evidence="1" id="KW-0812">Transmembrane</keyword>
<keyword evidence="1" id="KW-1133">Transmembrane helix</keyword>
<dbReference type="Pfam" id="PF00487">
    <property type="entry name" value="FA_desaturase"/>
    <property type="match status" value="1"/>
</dbReference>
<dbReference type="PANTHER" id="PTHR12879:SF8">
    <property type="entry name" value="SPHINGOLIPID DELTA(4)-DESATURASE DES1"/>
    <property type="match status" value="1"/>
</dbReference>
<comment type="caution">
    <text evidence="3">The sequence shown here is derived from an EMBL/GenBank/DDBJ whole genome shotgun (WGS) entry which is preliminary data.</text>
</comment>
<evidence type="ECO:0000259" key="2">
    <source>
        <dbReference type="Pfam" id="PF00487"/>
    </source>
</evidence>
<keyword evidence="1" id="KW-0472">Membrane</keyword>
<gene>
    <name evidence="3" type="ORF">GCM10007935_30210</name>
</gene>
<accession>A0ABQ6C6J5</accession>
<feature type="transmembrane region" description="Helical" evidence="1">
    <location>
        <begin position="12"/>
        <end position="32"/>
    </location>
</feature>
<proteinExistence type="predicted"/>
<evidence type="ECO:0000313" key="3">
    <source>
        <dbReference type="EMBL" id="GLS15585.1"/>
    </source>
</evidence>
<keyword evidence="4" id="KW-1185">Reference proteome</keyword>
<protein>
    <recommendedName>
        <fullName evidence="2">Fatty acid desaturase domain-containing protein</fullName>
    </recommendedName>
</protein>
<feature type="transmembrane region" description="Helical" evidence="1">
    <location>
        <begin position="173"/>
        <end position="196"/>
    </location>
</feature>
<dbReference type="PANTHER" id="PTHR12879">
    <property type="entry name" value="SPHINGOLIPID DELTA 4 DESATURASE/C-4 HYDROXYLASE PROTEIN DES2"/>
    <property type="match status" value="1"/>
</dbReference>
<name>A0ABQ6C6J5_9BURK</name>
<dbReference type="EMBL" id="BSPB01000028">
    <property type="protein sequence ID" value="GLS15585.1"/>
    <property type="molecule type" value="Genomic_DNA"/>
</dbReference>
<dbReference type="Proteomes" id="UP001156903">
    <property type="component" value="Unassembled WGS sequence"/>
</dbReference>
<dbReference type="CDD" id="cd01060">
    <property type="entry name" value="Membrane-FADS-like"/>
    <property type="match status" value="1"/>
</dbReference>
<organism evidence="3 4">
    <name type="scientific">Hydrogenophaga electricum</name>
    <dbReference type="NCBI Taxonomy" id="1230953"/>
    <lineage>
        <taxon>Bacteria</taxon>
        <taxon>Pseudomonadati</taxon>
        <taxon>Pseudomonadota</taxon>
        <taxon>Betaproteobacteria</taxon>
        <taxon>Burkholderiales</taxon>
        <taxon>Comamonadaceae</taxon>
        <taxon>Hydrogenophaga</taxon>
    </lineage>
</organism>
<reference evidence="4" key="1">
    <citation type="journal article" date="2019" name="Int. J. Syst. Evol. Microbiol.">
        <title>The Global Catalogue of Microorganisms (GCM) 10K type strain sequencing project: providing services to taxonomists for standard genome sequencing and annotation.</title>
        <authorList>
            <consortium name="The Broad Institute Genomics Platform"/>
            <consortium name="The Broad Institute Genome Sequencing Center for Infectious Disease"/>
            <person name="Wu L."/>
            <person name="Ma J."/>
        </authorList>
    </citation>
    <scope>NUCLEOTIDE SEQUENCE [LARGE SCALE GENOMIC DNA]</scope>
    <source>
        <strain evidence="4">NBRC 109341</strain>
    </source>
</reference>